<organism evidence="1 2">
    <name type="scientific">Hymenobacter bucti</name>
    <dbReference type="NCBI Taxonomy" id="1844114"/>
    <lineage>
        <taxon>Bacteria</taxon>
        <taxon>Pseudomonadati</taxon>
        <taxon>Bacteroidota</taxon>
        <taxon>Cytophagia</taxon>
        <taxon>Cytophagales</taxon>
        <taxon>Hymenobacteraceae</taxon>
        <taxon>Hymenobacter</taxon>
    </lineage>
</organism>
<dbReference type="RefSeq" id="WP_382313312.1">
    <property type="nucleotide sequence ID" value="NZ_JBHUFD010000003.1"/>
</dbReference>
<evidence type="ECO:0000313" key="1">
    <source>
        <dbReference type="EMBL" id="MFD1872844.1"/>
    </source>
</evidence>
<dbReference type="Gene3D" id="2.130.10.10">
    <property type="entry name" value="YVTN repeat-like/Quinoprotein amine dehydrogenase"/>
    <property type="match status" value="1"/>
</dbReference>
<evidence type="ECO:0000313" key="2">
    <source>
        <dbReference type="Proteomes" id="UP001597197"/>
    </source>
</evidence>
<evidence type="ECO:0008006" key="3">
    <source>
        <dbReference type="Google" id="ProtNLM"/>
    </source>
</evidence>
<dbReference type="InterPro" id="IPR015943">
    <property type="entry name" value="WD40/YVTN_repeat-like_dom_sf"/>
</dbReference>
<accession>A0ABW4QTZ1</accession>
<name>A0ABW4QTZ1_9BACT</name>
<sequence>MTRLYRLLTAFSHALAGAKHSGRAGASCLLGLLLAGAYPAGARPPRRYPVAGQEQPVALLTVGKATYLVTEHSVFRQEGRTFVRHYQSAAPISRAVGADSLLWLGTEQGLVRLGTRQWRARPLALPEAGAAPTPITALFHDAAGALWVGATGQGVYQIVGGELQNRLRIPAVNAGLATADSSVWIATNIGLYRWQHQAWLRYNEEGVTNHEIPDNIVENLLLDATGSLWVLMAGAISVFEPAAQAGSGESHVPTITYLGRPGNEVYSVAVVPAQGHVFATAMGLLLLPPQPHGELAHVEASADQVQTPQLLVPLTQLGLPTPGPRLVQVDAQQRVWLVSPGEVQVWRAQDFRHATLPAPQLAAKVGGPR</sequence>
<dbReference type="SUPFAM" id="SSF63829">
    <property type="entry name" value="Calcium-dependent phosphotriesterase"/>
    <property type="match status" value="1"/>
</dbReference>
<dbReference type="Proteomes" id="UP001597197">
    <property type="component" value="Unassembled WGS sequence"/>
</dbReference>
<keyword evidence="2" id="KW-1185">Reference proteome</keyword>
<reference evidence="2" key="1">
    <citation type="journal article" date="2019" name="Int. J. Syst. Evol. Microbiol.">
        <title>The Global Catalogue of Microorganisms (GCM) 10K type strain sequencing project: providing services to taxonomists for standard genome sequencing and annotation.</title>
        <authorList>
            <consortium name="The Broad Institute Genomics Platform"/>
            <consortium name="The Broad Institute Genome Sequencing Center for Infectious Disease"/>
            <person name="Wu L."/>
            <person name="Ma J."/>
        </authorList>
    </citation>
    <scope>NUCLEOTIDE SEQUENCE [LARGE SCALE GENOMIC DNA]</scope>
    <source>
        <strain evidence="2">CGMCC 1.15795</strain>
    </source>
</reference>
<dbReference type="EMBL" id="JBHUFD010000003">
    <property type="protein sequence ID" value="MFD1872844.1"/>
    <property type="molecule type" value="Genomic_DNA"/>
</dbReference>
<protein>
    <recommendedName>
        <fullName evidence="3">Histidine kinase</fullName>
    </recommendedName>
</protein>
<gene>
    <name evidence="1" type="ORF">ACFSDX_10415</name>
</gene>
<proteinExistence type="predicted"/>
<comment type="caution">
    <text evidence="1">The sequence shown here is derived from an EMBL/GenBank/DDBJ whole genome shotgun (WGS) entry which is preliminary data.</text>
</comment>